<comment type="caution">
    <text evidence="7">The sequence shown here is derived from an EMBL/GenBank/DDBJ whole genome shotgun (WGS) entry which is preliminary data.</text>
</comment>
<name>A0AA35R047_GEOBA</name>
<dbReference type="Gene3D" id="1.10.10.10">
    <property type="entry name" value="Winged helix-like DNA-binding domain superfamily/Winged helix DNA-binding domain"/>
    <property type="match status" value="1"/>
</dbReference>
<evidence type="ECO:0000256" key="6">
    <source>
        <dbReference type="ARBA" id="ARBA00023163"/>
    </source>
</evidence>
<keyword evidence="4" id="KW-0805">Transcription regulation</keyword>
<dbReference type="InterPro" id="IPR036388">
    <property type="entry name" value="WH-like_DNA-bd_sf"/>
</dbReference>
<evidence type="ECO:0000256" key="4">
    <source>
        <dbReference type="ARBA" id="ARBA00023015"/>
    </source>
</evidence>
<gene>
    <name evidence="7" type="ORF">GBAR_LOCUS2360</name>
</gene>
<protein>
    <submittedName>
        <fullName evidence="7">Peroxide operon regulator</fullName>
    </submittedName>
</protein>
<dbReference type="InterPro" id="IPR002481">
    <property type="entry name" value="FUR"/>
</dbReference>
<dbReference type="InterPro" id="IPR036390">
    <property type="entry name" value="WH_DNA-bd_sf"/>
</dbReference>
<dbReference type="GO" id="GO:0008270">
    <property type="term" value="F:zinc ion binding"/>
    <property type="evidence" value="ECO:0007669"/>
    <property type="project" value="TreeGrafter"/>
</dbReference>
<evidence type="ECO:0000256" key="1">
    <source>
        <dbReference type="ARBA" id="ARBA00007957"/>
    </source>
</evidence>
<dbReference type="GO" id="GO:0003700">
    <property type="term" value="F:DNA-binding transcription factor activity"/>
    <property type="evidence" value="ECO:0007669"/>
    <property type="project" value="InterPro"/>
</dbReference>
<dbReference type="GO" id="GO:1900376">
    <property type="term" value="P:regulation of secondary metabolite biosynthetic process"/>
    <property type="evidence" value="ECO:0007669"/>
    <property type="project" value="TreeGrafter"/>
</dbReference>
<dbReference type="Gene3D" id="3.30.1490.190">
    <property type="match status" value="1"/>
</dbReference>
<dbReference type="SUPFAM" id="SSF46785">
    <property type="entry name" value="Winged helix' DNA-binding domain"/>
    <property type="match status" value="1"/>
</dbReference>
<comment type="similarity">
    <text evidence="1">Belongs to the Fur family.</text>
</comment>
<keyword evidence="6" id="KW-0804">Transcription</keyword>
<proteinExistence type="inferred from homology"/>
<dbReference type="Proteomes" id="UP001174909">
    <property type="component" value="Unassembled WGS sequence"/>
</dbReference>
<keyword evidence="2" id="KW-0678">Repressor</keyword>
<organism evidence="7 8">
    <name type="scientific">Geodia barretti</name>
    <name type="common">Barrett's horny sponge</name>
    <dbReference type="NCBI Taxonomy" id="519541"/>
    <lineage>
        <taxon>Eukaryota</taxon>
        <taxon>Metazoa</taxon>
        <taxon>Porifera</taxon>
        <taxon>Demospongiae</taxon>
        <taxon>Heteroscleromorpha</taxon>
        <taxon>Tetractinellida</taxon>
        <taxon>Astrophorina</taxon>
        <taxon>Geodiidae</taxon>
        <taxon>Geodia</taxon>
    </lineage>
</organism>
<evidence type="ECO:0000256" key="2">
    <source>
        <dbReference type="ARBA" id="ARBA00022491"/>
    </source>
</evidence>
<dbReference type="EMBL" id="CASHTH010000343">
    <property type="protein sequence ID" value="CAI7998198.1"/>
    <property type="molecule type" value="Genomic_DNA"/>
</dbReference>
<dbReference type="InterPro" id="IPR043135">
    <property type="entry name" value="Fur_C"/>
</dbReference>
<evidence type="ECO:0000313" key="8">
    <source>
        <dbReference type="Proteomes" id="UP001174909"/>
    </source>
</evidence>
<dbReference type="PANTHER" id="PTHR33202:SF7">
    <property type="entry name" value="FERRIC UPTAKE REGULATION PROTEIN"/>
    <property type="match status" value="1"/>
</dbReference>
<dbReference type="PANTHER" id="PTHR33202">
    <property type="entry name" value="ZINC UPTAKE REGULATION PROTEIN"/>
    <property type="match status" value="1"/>
</dbReference>
<keyword evidence="3" id="KW-0862">Zinc</keyword>
<sequence>MIQSAVVQQLRQGGVRVTPQRLAIAEAVLNSTDHPTVQQIHERVQQHFPSMTLATVYSTLGVLSKSGLIQELPFAKQSRYESNVSPHVNLVCIGCGNIADADDSSDIIIRLRDQVSNETRFQVMWQRVDFHGWCRTCQAAIEPAAAAGQ</sequence>
<dbReference type="GO" id="GO:0000976">
    <property type="term" value="F:transcription cis-regulatory region binding"/>
    <property type="evidence" value="ECO:0007669"/>
    <property type="project" value="TreeGrafter"/>
</dbReference>
<dbReference type="CDD" id="cd07153">
    <property type="entry name" value="Fur_like"/>
    <property type="match status" value="1"/>
</dbReference>
<dbReference type="Pfam" id="PF01475">
    <property type="entry name" value="FUR"/>
    <property type="match status" value="1"/>
</dbReference>
<accession>A0AA35R047</accession>
<dbReference type="AlphaFoldDB" id="A0AA35R047"/>
<keyword evidence="8" id="KW-1185">Reference proteome</keyword>
<dbReference type="GO" id="GO:0045892">
    <property type="term" value="P:negative regulation of DNA-templated transcription"/>
    <property type="evidence" value="ECO:0007669"/>
    <property type="project" value="TreeGrafter"/>
</dbReference>
<keyword evidence="5" id="KW-0238">DNA-binding</keyword>
<reference evidence="7" key="1">
    <citation type="submission" date="2023-03" db="EMBL/GenBank/DDBJ databases">
        <authorList>
            <person name="Steffen K."/>
            <person name="Cardenas P."/>
        </authorList>
    </citation>
    <scope>NUCLEOTIDE SEQUENCE</scope>
</reference>
<evidence type="ECO:0000313" key="7">
    <source>
        <dbReference type="EMBL" id="CAI7998198.1"/>
    </source>
</evidence>
<evidence type="ECO:0000256" key="5">
    <source>
        <dbReference type="ARBA" id="ARBA00023125"/>
    </source>
</evidence>
<evidence type="ECO:0000256" key="3">
    <source>
        <dbReference type="ARBA" id="ARBA00022833"/>
    </source>
</evidence>